<dbReference type="PANTHER" id="PTHR31790:SF81">
    <property type="entry name" value="PROTEIN, PUTATIVE-RELATED"/>
    <property type="match status" value="1"/>
</dbReference>
<evidence type="ECO:0000313" key="4">
    <source>
        <dbReference type="Proteomes" id="UP000002051"/>
    </source>
</evidence>
<organism evidence="2 4">
    <name type="scientific">Medicago truncatula</name>
    <name type="common">Barrel medic</name>
    <name type="synonym">Medicago tribuloides</name>
    <dbReference type="NCBI Taxonomy" id="3880"/>
    <lineage>
        <taxon>Eukaryota</taxon>
        <taxon>Viridiplantae</taxon>
        <taxon>Streptophyta</taxon>
        <taxon>Embryophyta</taxon>
        <taxon>Tracheophyta</taxon>
        <taxon>Spermatophyta</taxon>
        <taxon>Magnoliopsida</taxon>
        <taxon>eudicotyledons</taxon>
        <taxon>Gunneridae</taxon>
        <taxon>Pentapetalae</taxon>
        <taxon>rosids</taxon>
        <taxon>fabids</taxon>
        <taxon>Fabales</taxon>
        <taxon>Fabaceae</taxon>
        <taxon>Papilionoideae</taxon>
        <taxon>50 kb inversion clade</taxon>
        <taxon>NPAAA clade</taxon>
        <taxon>Hologalegina</taxon>
        <taxon>IRL clade</taxon>
        <taxon>Trifolieae</taxon>
        <taxon>Medicago</taxon>
    </lineage>
</organism>
<reference evidence="3" key="3">
    <citation type="submission" date="2015-04" db="UniProtKB">
        <authorList>
            <consortium name="EnsemblPlants"/>
        </authorList>
    </citation>
    <scope>IDENTIFICATION</scope>
    <source>
        <strain evidence="3">cv. Jemalong A17</strain>
    </source>
</reference>
<evidence type="ECO:0000313" key="2">
    <source>
        <dbReference type="EMBL" id="KEH21607.1"/>
    </source>
</evidence>
<dbReference type="AlphaFoldDB" id="A0A072TVY0"/>
<dbReference type="Proteomes" id="UP000002051">
    <property type="component" value="Unassembled WGS sequence"/>
</dbReference>
<dbReference type="InterPro" id="IPR006527">
    <property type="entry name" value="F-box-assoc_dom_typ1"/>
</dbReference>
<feature type="domain" description="F-box associated beta-propeller type 1" evidence="1">
    <location>
        <begin position="31"/>
        <end position="324"/>
    </location>
</feature>
<evidence type="ECO:0000259" key="1">
    <source>
        <dbReference type="Pfam" id="PF07734"/>
    </source>
</evidence>
<dbReference type="EMBL" id="CM001223">
    <property type="protein sequence ID" value="KEH21607.1"/>
    <property type="molecule type" value="Genomic_DNA"/>
</dbReference>
<dbReference type="InterPro" id="IPR052361">
    <property type="entry name" value="F-box_domain"/>
</dbReference>
<dbReference type="EnsemblPlants" id="KEH21607">
    <property type="protein sequence ID" value="KEH21607"/>
    <property type="gene ID" value="MTR_7g009265"/>
</dbReference>
<reference evidence="2 4" key="2">
    <citation type="journal article" date="2014" name="BMC Genomics">
        <title>An improved genome release (version Mt4.0) for the model legume Medicago truncatula.</title>
        <authorList>
            <person name="Tang H."/>
            <person name="Krishnakumar V."/>
            <person name="Bidwell S."/>
            <person name="Rosen B."/>
            <person name="Chan A."/>
            <person name="Zhou S."/>
            <person name="Gentzbittel L."/>
            <person name="Childs K.L."/>
            <person name="Yandell M."/>
            <person name="Gundlach H."/>
            <person name="Mayer K.F."/>
            <person name="Schwartz D.C."/>
            <person name="Town C.D."/>
        </authorList>
    </citation>
    <scope>GENOME REANNOTATION</scope>
    <source>
        <strain evidence="2">A17</strain>
        <strain evidence="3 4">cv. Jemalong A17</strain>
    </source>
</reference>
<keyword evidence="4" id="KW-1185">Reference proteome</keyword>
<dbReference type="NCBIfam" id="TIGR01640">
    <property type="entry name" value="F_box_assoc_1"/>
    <property type="match status" value="1"/>
</dbReference>
<protein>
    <submittedName>
        <fullName evidence="2">F-box protein interaction domain protein</fullName>
    </submittedName>
</protein>
<sequence>MPISRLLVSNSHSITLTDPYHQFFYKDAGRVVGSCNGLVCIQDCSFTAEYHKHSFSFWNPSTRTKYEALVSFRNYPKPKKNICKFAFGYDNSTDTYKILLLCLKRDGELITTAVRVFTLGYNDWREIDCLPVVVVCHPFGGKYVRNGVYLNSSISWCVRHRYNCHLKNLTVEQLVIISLDLGTERYTQLLLPRYCDEDLHGVPTLSVLMDCLYFSYDFKKTHFVLWQMKEFGVEESWTQLFKISYMNLLEDIKIHGFNNGPTYYPPRLTPLYFSENGDTLIFAINPTDQAFLYNRRDNRVERIKSTNRILWFSAKGYVESLVSIS</sequence>
<dbReference type="HOGENOM" id="CLU_027176_0_0_1"/>
<accession>A0A072TVY0</accession>
<dbReference type="PANTHER" id="PTHR31790">
    <property type="entry name" value="OS02G0783600 PROTEIN"/>
    <property type="match status" value="1"/>
</dbReference>
<dbReference type="Pfam" id="PF07734">
    <property type="entry name" value="FBA_1"/>
    <property type="match status" value="1"/>
</dbReference>
<evidence type="ECO:0000313" key="3">
    <source>
        <dbReference type="EnsemblPlants" id="KEH21607"/>
    </source>
</evidence>
<gene>
    <name evidence="2" type="ordered locus">MTR_7g009265</name>
</gene>
<name>A0A072TVY0_MEDTR</name>
<proteinExistence type="predicted"/>
<reference evidence="2 4" key="1">
    <citation type="journal article" date="2011" name="Nature">
        <title>The Medicago genome provides insight into the evolution of rhizobial symbioses.</title>
        <authorList>
            <person name="Young N.D."/>
            <person name="Debelle F."/>
            <person name="Oldroyd G.E."/>
            <person name="Geurts R."/>
            <person name="Cannon S.B."/>
            <person name="Udvardi M.K."/>
            <person name="Benedito V.A."/>
            <person name="Mayer K.F."/>
            <person name="Gouzy J."/>
            <person name="Schoof H."/>
            <person name="Van de Peer Y."/>
            <person name="Proost S."/>
            <person name="Cook D.R."/>
            <person name="Meyers B.C."/>
            <person name="Spannagl M."/>
            <person name="Cheung F."/>
            <person name="De Mita S."/>
            <person name="Krishnakumar V."/>
            <person name="Gundlach H."/>
            <person name="Zhou S."/>
            <person name="Mudge J."/>
            <person name="Bharti A.K."/>
            <person name="Murray J.D."/>
            <person name="Naoumkina M.A."/>
            <person name="Rosen B."/>
            <person name="Silverstein K.A."/>
            <person name="Tang H."/>
            <person name="Rombauts S."/>
            <person name="Zhao P.X."/>
            <person name="Zhou P."/>
            <person name="Barbe V."/>
            <person name="Bardou P."/>
            <person name="Bechner M."/>
            <person name="Bellec A."/>
            <person name="Berger A."/>
            <person name="Berges H."/>
            <person name="Bidwell S."/>
            <person name="Bisseling T."/>
            <person name="Choisne N."/>
            <person name="Couloux A."/>
            <person name="Denny R."/>
            <person name="Deshpande S."/>
            <person name="Dai X."/>
            <person name="Doyle J.J."/>
            <person name="Dudez A.M."/>
            <person name="Farmer A.D."/>
            <person name="Fouteau S."/>
            <person name="Franken C."/>
            <person name="Gibelin C."/>
            <person name="Gish J."/>
            <person name="Goldstein S."/>
            <person name="Gonzalez A.J."/>
            <person name="Green P.J."/>
            <person name="Hallab A."/>
            <person name="Hartog M."/>
            <person name="Hua A."/>
            <person name="Humphray S.J."/>
            <person name="Jeong D.H."/>
            <person name="Jing Y."/>
            <person name="Jocker A."/>
            <person name="Kenton S.M."/>
            <person name="Kim D.J."/>
            <person name="Klee K."/>
            <person name="Lai H."/>
            <person name="Lang C."/>
            <person name="Lin S."/>
            <person name="Macmil S.L."/>
            <person name="Magdelenat G."/>
            <person name="Matthews L."/>
            <person name="McCorrison J."/>
            <person name="Monaghan E.L."/>
            <person name="Mun J.H."/>
            <person name="Najar F.Z."/>
            <person name="Nicholson C."/>
            <person name="Noirot C."/>
            <person name="O'Bleness M."/>
            <person name="Paule C.R."/>
            <person name="Poulain J."/>
            <person name="Prion F."/>
            <person name="Qin B."/>
            <person name="Qu C."/>
            <person name="Retzel E.F."/>
            <person name="Riddle C."/>
            <person name="Sallet E."/>
            <person name="Samain S."/>
            <person name="Samson N."/>
            <person name="Sanders I."/>
            <person name="Saurat O."/>
            <person name="Scarpelli C."/>
            <person name="Schiex T."/>
            <person name="Segurens B."/>
            <person name="Severin A.J."/>
            <person name="Sherrier D.J."/>
            <person name="Shi R."/>
            <person name="Sims S."/>
            <person name="Singer S.R."/>
            <person name="Sinharoy S."/>
            <person name="Sterck L."/>
            <person name="Viollet A."/>
            <person name="Wang B.B."/>
            <person name="Wang K."/>
            <person name="Wang M."/>
            <person name="Wang X."/>
            <person name="Warfsmann J."/>
            <person name="Weissenbach J."/>
            <person name="White D.D."/>
            <person name="White J.D."/>
            <person name="Wiley G.B."/>
            <person name="Wincker P."/>
            <person name="Xing Y."/>
            <person name="Yang L."/>
            <person name="Yao Z."/>
            <person name="Ying F."/>
            <person name="Zhai J."/>
            <person name="Zhou L."/>
            <person name="Zuber A."/>
            <person name="Denarie J."/>
            <person name="Dixon R.A."/>
            <person name="May G.D."/>
            <person name="Schwartz D.C."/>
            <person name="Rogers J."/>
            <person name="Quetier F."/>
            <person name="Town C.D."/>
            <person name="Roe B.A."/>
        </authorList>
    </citation>
    <scope>NUCLEOTIDE SEQUENCE [LARGE SCALE GENOMIC DNA]</scope>
    <source>
        <strain evidence="2">A17</strain>
        <strain evidence="3 4">cv. Jemalong A17</strain>
    </source>
</reference>
<dbReference type="InterPro" id="IPR017451">
    <property type="entry name" value="F-box-assoc_interact_dom"/>
</dbReference>